<dbReference type="Gene3D" id="2.170.270.10">
    <property type="entry name" value="SET domain"/>
    <property type="match status" value="1"/>
</dbReference>
<dbReference type="PANTHER" id="PTHR47332">
    <property type="entry name" value="SET DOMAIN-CONTAINING PROTEIN 5"/>
    <property type="match status" value="1"/>
</dbReference>
<dbReference type="AlphaFoldDB" id="A0A135LX25"/>
<dbReference type="EMBL" id="LHQR01000014">
    <property type="protein sequence ID" value="KXG53514.1"/>
    <property type="molecule type" value="Genomic_DNA"/>
</dbReference>
<dbReference type="OMA" id="CTRDEQR"/>
<dbReference type="InterPro" id="IPR053185">
    <property type="entry name" value="SET_domain_protein"/>
</dbReference>
<dbReference type="SMART" id="SM00317">
    <property type="entry name" value="SET"/>
    <property type="match status" value="1"/>
</dbReference>
<dbReference type="Gene3D" id="1.25.40.10">
    <property type="entry name" value="Tetratricopeptide repeat domain"/>
    <property type="match status" value="1"/>
</dbReference>
<dbReference type="Proteomes" id="UP000070168">
    <property type="component" value="Unassembled WGS sequence"/>
</dbReference>
<dbReference type="InterPro" id="IPR046341">
    <property type="entry name" value="SET_dom_sf"/>
</dbReference>
<organism evidence="2 3">
    <name type="scientific">Penicillium patulum</name>
    <name type="common">Penicillium griseofulvum</name>
    <dbReference type="NCBI Taxonomy" id="5078"/>
    <lineage>
        <taxon>Eukaryota</taxon>
        <taxon>Fungi</taxon>
        <taxon>Dikarya</taxon>
        <taxon>Ascomycota</taxon>
        <taxon>Pezizomycotina</taxon>
        <taxon>Eurotiomycetes</taxon>
        <taxon>Eurotiomycetidae</taxon>
        <taxon>Eurotiales</taxon>
        <taxon>Aspergillaceae</taxon>
        <taxon>Penicillium</taxon>
    </lineage>
</organism>
<name>A0A135LX25_PENPA</name>
<evidence type="ECO:0000313" key="2">
    <source>
        <dbReference type="EMBL" id="KXG53514.1"/>
    </source>
</evidence>
<reference evidence="2 3" key="1">
    <citation type="journal article" date="2016" name="BMC Genomics">
        <title>Genome sequencing and secondary metabolism of the postharvest pathogen Penicillium griseofulvum.</title>
        <authorList>
            <person name="Banani H."/>
            <person name="Marcet-Houben M."/>
            <person name="Ballester A.R."/>
            <person name="Abbruscato P."/>
            <person name="Gonzalez-Candelas L."/>
            <person name="Gabaldon T."/>
            <person name="Spadaro D."/>
        </authorList>
    </citation>
    <scope>NUCLEOTIDE SEQUENCE [LARGE SCALE GENOMIC DNA]</scope>
    <source>
        <strain evidence="2 3">PG3</strain>
    </source>
</reference>
<dbReference type="STRING" id="5078.A0A135LX25"/>
<dbReference type="InterPro" id="IPR001214">
    <property type="entry name" value="SET_dom"/>
</dbReference>
<sequence length="330" mass="38082">MRLTRGLNVRRWYADNLIEFKESPQKGLGVFAKTNIPRGTRVIAETALLEVNIETVMNIVPAFERLPPSQQESYLELHGYAGDLFKSIVELETGKSWQDLPELHRKVLAIYAANTFGSVYFLGSRLNHSCIPNVNFVYNPLLKQETFHVIRDIVAGEELTVMYINGTKRTRRQRQQELSRWGFQCTCPACEDTVQGRQKEEKRVALFALSEELAANAASRTDESYRTRLLIRERMVAIQKSEGLVNRELRFGYYEAAKCCLKLNEHKMLLSWTEKMLEVDRYCIGEDHPEYKQLQLIAGSMKKAIDASQPIPENAMEYFKERQAEECVIM</sequence>
<keyword evidence="3" id="KW-1185">Reference proteome</keyword>
<dbReference type="OrthoDB" id="265717at2759"/>
<dbReference type="RefSeq" id="XP_040652049.1">
    <property type="nucleotide sequence ID" value="XM_040788277.1"/>
</dbReference>
<evidence type="ECO:0000259" key="1">
    <source>
        <dbReference type="PROSITE" id="PS50280"/>
    </source>
</evidence>
<dbReference type="SUPFAM" id="SSF82199">
    <property type="entry name" value="SET domain"/>
    <property type="match status" value="1"/>
</dbReference>
<evidence type="ECO:0000313" key="3">
    <source>
        <dbReference type="Proteomes" id="UP000070168"/>
    </source>
</evidence>
<dbReference type="GeneID" id="63703577"/>
<dbReference type="InterPro" id="IPR011990">
    <property type="entry name" value="TPR-like_helical_dom_sf"/>
</dbReference>
<accession>A0A135LX25</accession>
<dbReference type="Pfam" id="PF00856">
    <property type="entry name" value="SET"/>
    <property type="match status" value="1"/>
</dbReference>
<comment type="caution">
    <text evidence="2">The sequence shown here is derived from an EMBL/GenBank/DDBJ whole genome shotgun (WGS) entry which is preliminary data.</text>
</comment>
<dbReference type="CDD" id="cd20071">
    <property type="entry name" value="SET_SMYD"/>
    <property type="match status" value="1"/>
</dbReference>
<dbReference type="PANTHER" id="PTHR47332:SF4">
    <property type="entry name" value="SET DOMAIN-CONTAINING PROTEIN 5"/>
    <property type="match status" value="1"/>
</dbReference>
<dbReference type="PROSITE" id="PS50280">
    <property type="entry name" value="SET"/>
    <property type="match status" value="1"/>
</dbReference>
<feature type="domain" description="SET" evidence="1">
    <location>
        <begin position="16"/>
        <end position="164"/>
    </location>
</feature>
<protein>
    <recommendedName>
        <fullName evidence="1">SET domain-containing protein</fullName>
    </recommendedName>
</protein>
<proteinExistence type="predicted"/>
<gene>
    <name evidence="2" type="ORF">PGRI_005640</name>
</gene>